<dbReference type="GO" id="GO:0005886">
    <property type="term" value="C:plasma membrane"/>
    <property type="evidence" value="ECO:0007669"/>
    <property type="project" value="UniProtKB-SubCell"/>
</dbReference>
<keyword evidence="3" id="KW-1003">Cell membrane</keyword>
<feature type="transmembrane region" description="Helical" evidence="7">
    <location>
        <begin position="15"/>
        <end position="36"/>
    </location>
</feature>
<comment type="subcellular location">
    <subcellularLocation>
        <location evidence="1">Cell membrane</location>
        <topology evidence="1">Multi-pass membrane protein</topology>
    </subcellularLocation>
</comment>
<evidence type="ECO:0000313" key="8">
    <source>
        <dbReference type="EMBL" id="MDC8011593.1"/>
    </source>
</evidence>
<protein>
    <submittedName>
        <fullName evidence="8">DUF350 domain-containing protein</fullName>
    </submittedName>
</protein>
<evidence type="ECO:0000256" key="2">
    <source>
        <dbReference type="ARBA" id="ARBA00005779"/>
    </source>
</evidence>
<reference evidence="8" key="1">
    <citation type="submission" date="2023-02" db="EMBL/GenBank/DDBJ databases">
        <title>Tahibacter soli sp. nov. isolated from soil.</title>
        <authorList>
            <person name="Baek J.H."/>
            <person name="Lee J.K."/>
            <person name="Choi D.G."/>
            <person name="Jeon C.O."/>
        </authorList>
    </citation>
    <scope>NUCLEOTIDE SEQUENCE</scope>
    <source>
        <strain evidence="8">BL</strain>
    </source>
</reference>
<dbReference type="InterPro" id="IPR007140">
    <property type="entry name" value="DUF350"/>
</dbReference>
<evidence type="ECO:0000256" key="7">
    <source>
        <dbReference type="SAM" id="Phobius"/>
    </source>
</evidence>
<sequence length="137" mass="14859">MTDTILRYLDGLPAFLSYFAIAIALIIVFCYVYTLITPHHEFTLIKENKAAAATAFGGSLIGFALPLHATISHAVNLVDLTLWGIVALVVQLATFYGIRLFLRDLPERIARDELAAGIFVATVSIAVGLLNAASMTY</sequence>
<dbReference type="Pfam" id="PF03994">
    <property type="entry name" value="DUF350"/>
    <property type="match status" value="1"/>
</dbReference>
<dbReference type="AlphaFoldDB" id="A0A9X4BGW0"/>
<dbReference type="PANTHER" id="PTHR40043">
    <property type="entry name" value="UPF0719 INNER MEMBRANE PROTEIN YJFL"/>
    <property type="match status" value="1"/>
</dbReference>
<proteinExistence type="inferred from homology"/>
<evidence type="ECO:0000313" key="9">
    <source>
        <dbReference type="Proteomes" id="UP001139971"/>
    </source>
</evidence>
<evidence type="ECO:0000256" key="6">
    <source>
        <dbReference type="ARBA" id="ARBA00023136"/>
    </source>
</evidence>
<dbReference type="PANTHER" id="PTHR40043:SF1">
    <property type="entry name" value="UPF0719 INNER MEMBRANE PROTEIN YJFL"/>
    <property type="match status" value="1"/>
</dbReference>
<keyword evidence="4 7" id="KW-0812">Transmembrane</keyword>
<evidence type="ECO:0000256" key="1">
    <source>
        <dbReference type="ARBA" id="ARBA00004651"/>
    </source>
</evidence>
<feature type="transmembrane region" description="Helical" evidence="7">
    <location>
        <begin position="80"/>
        <end position="102"/>
    </location>
</feature>
<organism evidence="8 9">
    <name type="scientific">Tahibacter soli</name>
    <dbReference type="NCBI Taxonomy" id="2983605"/>
    <lineage>
        <taxon>Bacteria</taxon>
        <taxon>Pseudomonadati</taxon>
        <taxon>Pseudomonadota</taxon>
        <taxon>Gammaproteobacteria</taxon>
        <taxon>Lysobacterales</taxon>
        <taxon>Rhodanobacteraceae</taxon>
        <taxon>Tahibacter</taxon>
    </lineage>
</organism>
<gene>
    <name evidence="8" type="ORF">OD750_003430</name>
</gene>
<evidence type="ECO:0000256" key="3">
    <source>
        <dbReference type="ARBA" id="ARBA00022475"/>
    </source>
</evidence>
<accession>A0A9X4BGW0</accession>
<keyword evidence="6 7" id="KW-0472">Membrane</keyword>
<dbReference type="RefSeq" id="WP_263542809.1">
    <property type="nucleotide sequence ID" value="NZ_JAOVZO020000003.1"/>
</dbReference>
<feature type="transmembrane region" description="Helical" evidence="7">
    <location>
        <begin position="114"/>
        <end position="133"/>
    </location>
</feature>
<keyword evidence="9" id="KW-1185">Reference proteome</keyword>
<comment type="similarity">
    <text evidence="2">Belongs to the UPF0719 family.</text>
</comment>
<evidence type="ECO:0000256" key="4">
    <source>
        <dbReference type="ARBA" id="ARBA00022692"/>
    </source>
</evidence>
<feature type="transmembrane region" description="Helical" evidence="7">
    <location>
        <begin position="48"/>
        <end position="68"/>
    </location>
</feature>
<comment type="caution">
    <text evidence="8">The sequence shown here is derived from an EMBL/GenBank/DDBJ whole genome shotgun (WGS) entry which is preliminary data.</text>
</comment>
<evidence type="ECO:0000256" key="5">
    <source>
        <dbReference type="ARBA" id="ARBA00022989"/>
    </source>
</evidence>
<keyword evidence="5 7" id="KW-1133">Transmembrane helix</keyword>
<name>A0A9X4BGW0_9GAMM</name>
<dbReference type="Proteomes" id="UP001139971">
    <property type="component" value="Unassembled WGS sequence"/>
</dbReference>
<dbReference type="EMBL" id="JAOVZO020000003">
    <property type="protein sequence ID" value="MDC8011593.1"/>
    <property type="molecule type" value="Genomic_DNA"/>
</dbReference>